<keyword evidence="4" id="KW-1185">Reference proteome</keyword>
<protein>
    <submittedName>
        <fullName evidence="3">Uncharacterized protein</fullName>
    </submittedName>
</protein>
<dbReference type="GeneID" id="5485945"/>
<evidence type="ECO:0000313" key="4">
    <source>
        <dbReference type="Proteomes" id="UP000001312"/>
    </source>
</evidence>
<organism evidence="3 4">
    <name type="scientific">Sclerotinia sclerotiorum (strain ATCC 18683 / 1980 / Ss-1)</name>
    <name type="common">White mold</name>
    <name type="synonym">Whetzelinia sclerotiorum</name>
    <dbReference type="NCBI Taxonomy" id="665079"/>
    <lineage>
        <taxon>Eukaryota</taxon>
        <taxon>Fungi</taxon>
        <taxon>Dikarya</taxon>
        <taxon>Ascomycota</taxon>
        <taxon>Pezizomycotina</taxon>
        <taxon>Leotiomycetes</taxon>
        <taxon>Helotiales</taxon>
        <taxon>Sclerotiniaceae</taxon>
        <taxon>Sclerotinia</taxon>
    </lineage>
</organism>
<dbReference type="RefSeq" id="XP_001589417.1">
    <property type="nucleotide sequence ID" value="XM_001589367.1"/>
</dbReference>
<dbReference type="GeneID" id="5489378"/>
<gene>
    <name evidence="3" type="ORF">SS1G_05617</name>
    <name evidence="2" type="ORF">SS1G_09138</name>
</gene>
<accession>A7EJX2</accession>
<proteinExistence type="predicted"/>
<reference evidence="4" key="3">
    <citation type="journal article" date="2011" name="PLoS Genet.">
        <title>Genomic analysis of the necrotrophic fungal pathogens Sclerotinia sclerotiorum and Botrytis cinerea.</title>
        <authorList>
            <person name="Amselem J."/>
            <person name="Cuomo C.A."/>
            <person name="van Kan J.A."/>
            <person name="Viaud M."/>
            <person name="Benito E.P."/>
            <person name="Couloux A."/>
            <person name="Coutinho P.M."/>
            <person name="de Vries R.P."/>
            <person name="Dyer P.S."/>
            <person name="Fillinger S."/>
            <person name="Fournier E."/>
            <person name="Gout L."/>
            <person name="Hahn M."/>
            <person name="Kohn L."/>
            <person name="Lapalu N."/>
            <person name="Plummer K.M."/>
            <person name="Pradier J.M."/>
            <person name="Quevillon E."/>
            <person name="Sharon A."/>
            <person name="Simon A."/>
            <person name="ten Have A."/>
            <person name="Tudzynski B."/>
            <person name="Tudzynski P."/>
            <person name="Wincker P."/>
            <person name="Andrew M."/>
            <person name="Anthouard V."/>
            <person name="Beever R.E."/>
            <person name="Beffa R."/>
            <person name="Benoit I."/>
            <person name="Bouzid O."/>
            <person name="Brault B."/>
            <person name="Chen Z."/>
            <person name="Choquer M."/>
            <person name="Collemare J."/>
            <person name="Cotton P."/>
            <person name="Danchin E.G."/>
            <person name="Da Silva C."/>
            <person name="Gautier A."/>
            <person name="Giraud C."/>
            <person name="Giraud T."/>
            <person name="Gonzalez C."/>
            <person name="Grossetete S."/>
            <person name="Guldener U."/>
            <person name="Henrissat B."/>
            <person name="Howlett B.J."/>
            <person name="Kodira C."/>
            <person name="Kretschmer M."/>
            <person name="Lappartient A."/>
            <person name="Leroch M."/>
            <person name="Levis C."/>
            <person name="Mauceli E."/>
            <person name="Neuveglise C."/>
            <person name="Oeser B."/>
            <person name="Pearson M."/>
            <person name="Poulain J."/>
            <person name="Poussereau N."/>
            <person name="Quesneville H."/>
            <person name="Rascle C."/>
            <person name="Schumacher J."/>
            <person name="Segurens B."/>
            <person name="Sexton A."/>
            <person name="Silva E."/>
            <person name="Sirven C."/>
            <person name="Soanes D.M."/>
            <person name="Talbot N.J."/>
            <person name="Templeton M."/>
            <person name="Yandava C."/>
            <person name="Yarden O."/>
            <person name="Zeng Q."/>
            <person name="Rollins J.A."/>
            <person name="Lebrun M.H."/>
            <person name="Dickman M."/>
        </authorList>
    </citation>
    <scope>NUCLEOTIDE SEQUENCE [LARGE SCALE GENOMIC DNA]</scope>
    <source>
        <strain evidence="4">ATCC 18683 / 1980 / Ss-1</strain>
    </source>
</reference>
<reference evidence="3" key="1">
    <citation type="submission" date="2005-06" db="EMBL/GenBank/DDBJ databases">
        <authorList>
            <consortium name="The Genome Sequencing Platform"/>
            <consortium name="The Genome Assembly Team"/>
            <person name="Lander E."/>
            <person name="Birren B."/>
            <person name="Cuomo C."/>
        </authorList>
    </citation>
    <scope>NUCLEOTIDE SEQUENCE</scope>
    <source>
        <strain evidence="3">1980</strain>
    </source>
</reference>
<dbReference type="RefSeq" id="XP_001592697.1">
    <property type="nucleotide sequence ID" value="XM_001592647.1"/>
</dbReference>
<dbReference type="KEGG" id="ssl:SS1G_05617"/>
<evidence type="ECO:0000256" key="1">
    <source>
        <dbReference type="SAM" id="MobiDB-lite"/>
    </source>
</evidence>
<dbReference type="EMBL" id="CH476633">
    <property type="protein sequence ID" value="EDN93272.1"/>
    <property type="molecule type" value="Genomic_DNA"/>
</dbReference>
<dbReference type="InParanoid" id="A7EJX2"/>
<name>A7EJX2_SCLS1</name>
<feature type="region of interest" description="Disordered" evidence="1">
    <location>
        <begin position="1"/>
        <end position="21"/>
    </location>
</feature>
<dbReference type="KEGG" id="ssl:SS1G_09138"/>
<dbReference type="HOGENOM" id="CLU_2924089_0_0_1"/>
<evidence type="ECO:0000313" key="2">
    <source>
        <dbReference type="EMBL" id="EDN93272.1"/>
    </source>
</evidence>
<feature type="compositionally biased region" description="Basic and acidic residues" evidence="1">
    <location>
        <begin position="1"/>
        <end position="16"/>
    </location>
</feature>
<dbReference type="EMBL" id="CH476627">
    <property type="protein sequence ID" value="EDO03138.1"/>
    <property type="molecule type" value="Genomic_DNA"/>
</dbReference>
<dbReference type="AlphaFoldDB" id="A7EJX2"/>
<reference evidence="3" key="2">
    <citation type="submission" date="2007-08" db="EMBL/GenBank/DDBJ databases">
        <title>Annotation of the Sclerotinia sclerotiorum 1980 genome.</title>
        <authorList>
            <consortium name="The Broad Institute Genome Sequencing Platform"/>
            <person name="Birren B."/>
            <person name="Galagan J."/>
            <person name="Lander E."/>
            <person name="Devon K."/>
            <person name="Nusbaum C."/>
            <person name="Cuomo C."/>
            <person name="Jaffe D."/>
            <person name="Butler J."/>
            <person name="Alvarez P."/>
            <person name="Gnerre S."/>
            <person name="Grabherr M."/>
            <person name="Kleber M."/>
            <person name="Mauceli E."/>
            <person name="Brockman W."/>
            <person name="Rounsley S."/>
            <person name="Young S."/>
            <person name="LaButti K."/>
            <person name="Pushparaj V."/>
            <person name="DeCaprio D."/>
            <person name="Crawford M."/>
            <person name="Koehrsen M."/>
            <person name="Engels R."/>
            <person name="Montgomery P."/>
            <person name="Pearson M."/>
            <person name="Howarth C."/>
            <person name="Yandava C."/>
            <person name="Kodira C."/>
            <person name="Zeng Q."/>
            <person name="Alvarado L."/>
            <person name="O'Leary S."/>
            <person name="Dickman M.B."/>
            <person name="Kohn L."/>
            <person name="Rollins J."/>
        </authorList>
    </citation>
    <scope>NUCLEOTIDE SEQUENCE</scope>
    <source>
        <strain evidence="3">1980</strain>
    </source>
</reference>
<sequence length="61" mass="7261">MYRTSIRERADDDKSQGTRGKGYPVLLIHISVRDLVINSRIYDRCRIFRNSDNVQQFFKPD</sequence>
<evidence type="ECO:0000313" key="3">
    <source>
        <dbReference type="EMBL" id="EDO03138.1"/>
    </source>
</evidence>
<dbReference type="Proteomes" id="UP000001312">
    <property type="component" value="Unassembled WGS sequence"/>
</dbReference>